<name>A0A1A9W3G8_9MUSC</name>
<evidence type="ECO:0000313" key="2">
    <source>
        <dbReference type="EnsemblMetazoa" id="GBRI005064-PA"/>
    </source>
</evidence>
<organism evidence="2 3">
    <name type="scientific">Glossina brevipalpis</name>
    <dbReference type="NCBI Taxonomy" id="37001"/>
    <lineage>
        <taxon>Eukaryota</taxon>
        <taxon>Metazoa</taxon>
        <taxon>Ecdysozoa</taxon>
        <taxon>Arthropoda</taxon>
        <taxon>Hexapoda</taxon>
        <taxon>Insecta</taxon>
        <taxon>Pterygota</taxon>
        <taxon>Neoptera</taxon>
        <taxon>Endopterygota</taxon>
        <taxon>Diptera</taxon>
        <taxon>Brachycera</taxon>
        <taxon>Muscomorpha</taxon>
        <taxon>Hippoboscoidea</taxon>
        <taxon>Glossinidae</taxon>
        <taxon>Glossina</taxon>
    </lineage>
</organism>
<dbReference type="AlphaFoldDB" id="A0A1A9W3G8"/>
<reference evidence="3" key="1">
    <citation type="submission" date="2014-03" db="EMBL/GenBank/DDBJ databases">
        <authorList>
            <person name="Aksoy S."/>
            <person name="Warren W."/>
            <person name="Wilson R.K."/>
        </authorList>
    </citation>
    <scope>NUCLEOTIDE SEQUENCE [LARGE SCALE GENOMIC DNA]</scope>
    <source>
        <strain evidence="3">IAEA</strain>
    </source>
</reference>
<evidence type="ECO:0008006" key="4">
    <source>
        <dbReference type="Google" id="ProtNLM"/>
    </source>
</evidence>
<protein>
    <recommendedName>
        <fullName evidence="4">Transmembrane protein</fullName>
    </recommendedName>
</protein>
<proteinExistence type="predicted"/>
<dbReference type="VEuPathDB" id="VectorBase:GBRI005064"/>
<keyword evidence="1" id="KW-1133">Transmembrane helix</keyword>
<keyword evidence="1" id="KW-0812">Transmembrane</keyword>
<evidence type="ECO:0000313" key="3">
    <source>
        <dbReference type="Proteomes" id="UP000091820"/>
    </source>
</evidence>
<accession>A0A1A9W3G8</accession>
<feature type="transmembrane region" description="Helical" evidence="1">
    <location>
        <begin position="23"/>
        <end position="45"/>
    </location>
</feature>
<dbReference type="EnsemblMetazoa" id="GBRI005064-RA">
    <property type="protein sequence ID" value="GBRI005064-PA"/>
    <property type="gene ID" value="GBRI005064"/>
</dbReference>
<keyword evidence="3" id="KW-1185">Reference proteome</keyword>
<reference evidence="2" key="2">
    <citation type="submission" date="2020-05" db="UniProtKB">
        <authorList>
            <consortium name="EnsemblMetazoa"/>
        </authorList>
    </citation>
    <scope>IDENTIFICATION</scope>
    <source>
        <strain evidence="2">IAEA</strain>
    </source>
</reference>
<evidence type="ECO:0000256" key="1">
    <source>
        <dbReference type="SAM" id="Phobius"/>
    </source>
</evidence>
<keyword evidence="1" id="KW-0472">Membrane</keyword>
<dbReference type="Proteomes" id="UP000091820">
    <property type="component" value="Unassembled WGS sequence"/>
</dbReference>
<sequence>MSLHVTDFSIPLQLLFSSFRKKFVLFILSLLLGIQLSVSASLLLLSSSTITTRTRAVKMNFTLKRGHYVELSSSLSHTYSLLMRPPTIAIQLIIFIKSHHDTPYNTMKATSLKSYAPLESKPVKL</sequence>